<dbReference type="EMBL" id="CP025682">
    <property type="protein sequence ID" value="AUN93819.1"/>
    <property type="molecule type" value="Genomic_DNA"/>
</dbReference>
<keyword evidence="11" id="KW-1185">Reference proteome</keyword>
<dbReference type="InterPro" id="IPR006176">
    <property type="entry name" value="3-OHacyl-CoA_DH_NAD-bd"/>
</dbReference>
<dbReference type="PANTHER" id="PTHR48075:SF7">
    <property type="entry name" value="3-HYDROXYACYL-COA DEHYDROGENASE-RELATED"/>
    <property type="match status" value="1"/>
</dbReference>
<organism evidence="10 11">
    <name type="scientific">Pseudazoarcus pumilus</name>
    <dbReference type="NCBI Taxonomy" id="2067960"/>
    <lineage>
        <taxon>Bacteria</taxon>
        <taxon>Pseudomonadati</taxon>
        <taxon>Pseudomonadota</taxon>
        <taxon>Betaproteobacteria</taxon>
        <taxon>Rhodocyclales</taxon>
        <taxon>Zoogloeaceae</taxon>
        <taxon>Pseudazoarcus</taxon>
    </lineage>
</organism>
<reference evidence="10 11" key="1">
    <citation type="submission" date="2018-01" db="EMBL/GenBank/DDBJ databases">
        <authorList>
            <person name="Fu G.-Y."/>
        </authorList>
    </citation>
    <scope>NUCLEOTIDE SEQUENCE [LARGE SCALE GENOMIC DNA]</scope>
    <source>
        <strain evidence="10 11">SY39</strain>
    </source>
</reference>
<feature type="domain" description="3-hydroxyacyl-CoA dehydrogenase C-terminal" evidence="8">
    <location>
        <begin position="193"/>
        <end position="292"/>
    </location>
</feature>
<dbReference type="PANTHER" id="PTHR48075">
    <property type="entry name" value="3-HYDROXYACYL-COA DEHYDROGENASE FAMILY PROTEIN"/>
    <property type="match status" value="1"/>
</dbReference>
<evidence type="ECO:0000256" key="2">
    <source>
        <dbReference type="ARBA" id="ARBA00022832"/>
    </source>
</evidence>
<dbReference type="GO" id="GO:0003857">
    <property type="term" value="F:(3S)-3-hydroxyacyl-CoA dehydrogenase (NAD+) activity"/>
    <property type="evidence" value="ECO:0007669"/>
    <property type="project" value="UniProtKB-EC"/>
</dbReference>
<keyword evidence="5" id="KW-0520">NAD</keyword>
<dbReference type="InterPro" id="IPR029045">
    <property type="entry name" value="ClpP/crotonase-like_dom_sf"/>
</dbReference>
<evidence type="ECO:0000256" key="3">
    <source>
        <dbReference type="ARBA" id="ARBA00022963"/>
    </source>
</evidence>
<evidence type="ECO:0000256" key="7">
    <source>
        <dbReference type="ARBA" id="ARBA00049556"/>
    </source>
</evidence>
<dbReference type="InterPro" id="IPR006108">
    <property type="entry name" value="3HC_DH_C"/>
</dbReference>
<dbReference type="InterPro" id="IPR008927">
    <property type="entry name" value="6-PGluconate_DH-like_C_sf"/>
</dbReference>
<dbReference type="SUPFAM" id="SSF48179">
    <property type="entry name" value="6-phosphogluconate dehydrogenase C-terminal domain-like"/>
    <property type="match status" value="2"/>
</dbReference>
<dbReference type="SUPFAM" id="SSF51735">
    <property type="entry name" value="NAD(P)-binding Rossmann-fold domains"/>
    <property type="match status" value="1"/>
</dbReference>
<evidence type="ECO:0000313" key="11">
    <source>
        <dbReference type="Proteomes" id="UP000242205"/>
    </source>
</evidence>
<dbReference type="CDD" id="cd06558">
    <property type="entry name" value="crotonase-like"/>
    <property type="match status" value="1"/>
</dbReference>
<evidence type="ECO:0000256" key="4">
    <source>
        <dbReference type="ARBA" id="ARBA00023002"/>
    </source>
</evidence>
<accession>A0A2I6S3H3</accession>
<keyword evidence="6" id="KW-0443">Lipid metabolism</keyword>
<dbReference type="GO" id="GO:0006635">
    <property type="term" value="P:fatty acid beta-oxidation"/>
    <property type="evidence" value="ECO:0007669"/>
    <property type="project" value="UniProtKB-UniPathway"/>
</dbReference>
<dbReference type="Pfam" id="PF00378">
    <property type="entry name" value="ECH_1"/>
    <property type="match status" value="1"/>
</dbReference>
<proteinExistence type="predicted"/>
<evidence type="ECO:0000259" key="9">
    <source>
        <dbReference type="Pfam" id="PF02737"/>
    </source>
</evidence>
<dbReference type="Proteomes" id="UP000242205">
    <property type="component" value="Chromosome"/>
</dbReference>
<dbReference type="UniPathway" id="UPA00659"/>
<keyword evidence="3" id="KW-0442">Lipid degradation</keyword>
<dbReference type="KEGG" id="atw:C0099_02025"/>
<dbReference type="InterPro" id="IPR036291">
    <property type="entry name" value="NAD(P)-bd_dom_sf"/>
</dbReference>
<comment type="pathway">
    <text evidence="1">Lipid metabolism; fatty acid beta-oxidation.</text>
</comment>
<evidence type="ECO:0000256" key="1">
    <source>
        <dbReference type="ARBA" id="ARBA00005005"/>
    </source>
</evidence>
<sequence length="790" mass="85673">MSHFIVRRVAVLGAGVMGAQIAAYCANAGLEAVLFDLPGEHGGSVAAEQAIERLDALRPPPLATPRHARAIRAANYDDDLALLGECELVIEAIAERIDLKRALFGRIAPFLRHDAVIATNTSGLSVHELSDALPAPLRARFCGVHFFNPPRYMALIELIAGPDTEPALLDRLESWLTTRLGKSVVRARDTPNFIANRIGMFAMLAVMHHTTRLGLGFDEADALTGPAIGRPRSATFRTADVVGLDTLAHVVATLRDRLPDDPWHPWFGEPEWLTRLLARGALGAKSGEGVYRRDGQRILVLDGDDYRESAARIAPEVADILAERDPAKRLERLRACPHPQAELLWASFRDLFHYAAHHLAAIADNAREVDLAMRWGFGWAHGPFETWQAAGWRAVAEAIAADIEAARAMADVALPDWVTARDGVHETAGSWSASDRRLHPRTALTVYVRQSTLERVYGEHAPEHGDELWRNAGVRLWRRPDLDPRVGIVSFTTRAHVIGEEVLDGLAEALARAARDLDALVIWHEPPFTLGADLAQVLELCDAGEHARLERMLERFQHTSLAMRSCAVPVVAAVHGMALGGGCEFLMHAAHRVFAFESQVGLVETGVGLIPAGGGSTALAVRADRLARLTRSGDPFAFVEHAFAHVVGASVSTSAPHALELGYAREADDIVMHPRELLYVALVRARSLADAGWHAPLKPRDIVVAGREGIARLEAGLDDAGAGGRMSAHDRRVARAAAVALCGGDVAAGTAVSEDWLLAVEREQFMALLGTPATQARMRHTLDTGKPLRN</sequence>
<dbReference type="Gene3D" id="3.90.226.10">
    <property type="entry name" value="2-enoyl-CoA Hydratase, Chain A, domain 1"/>
    <property type="match status" value="1"/>
</dbReference>
<dbReference type="RefSeq" id="WP_102245893.1">
    <property type="nucleotide sequence ID" value="NZ_CP025682.1"/>
</dbReference>
<dbReference type="InterPro" id="IPR001753">
    <property type="entry name" value="Enoyl-CoA_hydra/iso"/>
</dbReference>
<feature type="domain" description="3-hydroxyacyl-CoA dehydrogenase NAD binding" evidence="9">
    <location>
        <begin position="9"/>
        <end position="189"/>
    </location>
</feature>
<dbReference type="Pfam" id="PF00725">
    <property type="entry name" value="3HCDH"/>
    <property type="match status" value="1"/>
</dbReference>
<dbReference type="Gene3D" id="1.10.1040.50">
    <property type="match status" value="1"/>
</dbReference>
<protein>
    <submittedName>
        <fullName evidence="10">3-hydroxyacyl-CoA dehydrogenase</fullName>
    </submittedName>
</protein>
<keyword evidence="2" id="KW-0276">Fatty acid metabolism</keyword>
<evidence type="ECO:0000313" key="10">
    <source>
        <dbReference type="EMBL" id="AUN93819.1"/>
    </source>
</evidence>
<dbReference type="AlphaFoldDB" id="A0A2I6S3H3"/>
<gene>
    <name evidence="10" type="ORF">C0099_02025</name>
</gene>
<keyword evidence="4" id="KW-0560">Oxidoreductase</keyword>
<name>A0A2I6S3H3_9RHOO</name>
<dbReference type="Gene3D" id="3.40.50.720">
    <property type="entry name" value="NAD(P)-binding Rossmann-like Domain"/>
    <property type="match status" value="1"/>
</dbReference>
<dbReference type="Pfam" id="PF02737">
    <property type="entry name" value="3HCDH_N"/>
    <property type="match status" value="1"/>
</dbReference>
<comment type="catalytic activity">
    <reaction evidence="7">
        <text>a (3S)-3-hydroxyacyl-CoA + NAD(+) = a 3-oxoacyl-CoA + NADH + H(+)</text>
        <dbReference type="Rhea" id="RHEA:22432"/>
        <dbReference type="ChEBI" id="CHEBI:15378"/>
        <dbReference type="ChEBI" id="CHEBI:57318"/>
        <dbReference type="ChEBI" id="CHEBI:57540"/>
        <dbReference type="ChEBI" id="CHEBI:57945"/>
        <dbReference type="ChEBI" id="CHEBI:90726"/>
        <dbReference type="EC" id="1.1.1.35"/>
    </reaction>
</comment>
<dbReference type="OrthoDB" id="5287258at2"/>
<dbReference type="SUPFAM" id="SSF52096">
    <property type="entry name" value="ClpP/crotonase"/>
    <property type="match status" value="1"/>
</dbReference>
<evidence type="ECO:0000256" key="5">
    <source>
        <dbReference type="ARBA" id="ARBA00023027"/>
    </source>
</evidence>
<evidence type="ECO:0000259" key="8">
    <source>
        <dbReference type="Pfam" id="PF00725"/>
    </source>
</evidence>
<dbReference type="GO" id="GO:0070403">
    <property type="term" value="F:NAD+ binding"/>
    <property type="evidence" value="ECO:0007669"/>
    <property type="project" value="InterPro"/>
</dbReference>
<evidence type="ECO:0000256" key="6">
    <source>
        <dbReference type="ARBA" id="ARBA00023098"/>
    </source>
</evidence>